<dbReference type="GO" id="GO:0042102">
    <property type="term" value="P:positive regulation of T cell proliferation"/>
    <property type="evidence" value="ECO:0007669"/>
    <property type="project" value="TreeGrafter"/>
</dbReference>
<dbReference type="InterPro" id="IPR036179">
    <property type="entry name" value="Ig-like_dom_sf"/>
</dbReference>
<evidence type="ECO:0000256" key="7">
    <source>
        <dbReference type="ARBA" id="ARBA00023157"/>
    </source>
</evidence>
<reference evidence="13 14" key="1">
    <citation type="journal article" date="2019" name="Mol. Ecol. Resour.">
        <title>Chromosome-level genome assembly of Triplophysa tibetana, a fish adapted to the harsh high-altitude environment of the Tibetan Plateau.</title>
        <authorList>
            <person name="Yang X."/>
            <person name="Liu H."/>
            <person name="Ma Z."/>
            <person name="Zou Y."/>
            <person name="Zou M."/>
            <person name="Mao Y."/>
            <person name="Li X."/>
            <person name="Wang H."/>
            <person name="Chen T."/>
            <person name="Wang W."/>
            <person name="Yang R."/>
        </authorList>
    </citation>
    <scope>NUCLEOTIDE SEQUENCE [LARGE SCALE GENOMIC DNA]</scope>
    <source>
        <strain evidence="13">TTIB1903HZAU</strain>
        <tissue evidence="13">Muscle</tissue>
    </source>
</reference>
<organism evidence="13 14">
    <name type="scientific">Triplophysa tibetana</name>
    <dbReference type="NCBI Taxonomy" id="1572043"/>
    <lineage>
        <taxon>Eukaryota</taxon>
        <taxon>Metazoa</taxon>
        <taxon>Chordata</taxon>
        <taxon>Craniata</taxon>
        <taxon>Vertebrata</taxon>
        <taxon>Euteleostomi</taxon>
        <taxon>Actinopterygii</taxon>
        <taxon>Neopterygii</taxon>
        <taxon>Teleostei</taxon>
        <taxon>Ostariophysi</taxon>
        <taxon>Cypriniformes</taxon>
        <taxon>Nemacheilidae</taxon>
        <taxon>Triplophysa</taxon>
    </lineage>
</organism>
<dbReference type="GO" id="GO:0042130">
    <property type="term" value="P:negative regulation of T cell proliferation"/>
    <property type="evidence" value="ECO:0007669"/>
    <property type="project" value="TreeGrafter"/>
</dbReference>
<keyword evidence="3" id="KW-0812">Transmembrane</keyword>
<dbReference type="PANTHER" id="PTHR25466:SF14">
    <property type="entry name" value="BUTYROPHILIN SUBFAMILY 2 MEMBER A2-LIKE-RELATED"/>
    <property type="match status" value="1"/>
</dbReference>
<dbReference type="Gene3D" id="2.60.40.10">
    <property type="entry name" value="Immunoglobulins"/>
    <property type="match status" value="1"/>
</dbReference>
<evidence type="ECO:0000256" key="8">
    <source>
        <dbReference type="ARBA" id="ARBA00023170"/>
    </source>
</evidence>
<proteinExistence type="predicted"/>
<feature type="domain" description="Ig-like" evidence="11">
    <location>
        <begin position="25"/>
        <end position="117"/>
    </location>
</feature>
<keyword evidence="9" id="KW-0325">Glycoprotein</keyword>
<dbReference type="EMBL" id="SOYY01000014">
    <property type="protein sequence ID" value="KAA0712387.1"/>
    <property type="molecule type" value="Genomic_DNA"/>
</dbReference>
<protein>
    <submittedName>
        <fullName evidence="13">Programmed cell death 1 ligand 1</fullName>
    </submittedName>
</protein>
<dbReference type="AlphaFoldDB" id="A0A5A9NUN1"/>
<dbReference type="InterPro" id="IPR013783">
    <property type="entry name" value="Ig-like_fold"/>
</dbReference>
<keyword evidence="4" id="KW-0732">Signal</keyword>
<comment type="caution">
    <text evidence="13">The sequence shown here is derived from an EMBL/GenBank/DDBJ whole genome shotgun (WGS) entry which is preliminary data.</text>
</comment>
<dbReference type="InterPro" id="IPR003599">
    <property type="entry name" value="Ig_sub"/>
</dbReference>
<evidence type="ECO:0000256" key="3">
    <source>
        <dbReference type="ARBA" id="ARBA00022692"/>
    </source>
</evidence>
<evidence type="ECO:0000256" key="5">
    <source>
        <dbReference type="ARBA" id="ARBA00022989"/>
    </source>
</evidence>
<keyword evidence="6" id="KW-0472">Membrane</keyword>
<keyword evidence="5" id="KW-1133">Transmembrane helix</keyword>
<dbReference type="EMBL" id="SOYY01000014">
    <property type="protein sequence ID" value="KAA0712389.1"/>
    <property type="molecule type" value="Genomic_DNA"/>
</dbReference>
<dbReference type="PANTHER" id="PTHR25466">
    <property type="entry name" value="T-LYMPHOCYTE ACTIVATION ANTIGEN"/>
    <property type="match status" value="1"/>
</dbReference>
<evidence type="ECO:0000256" key="6">
    <source>
        <dbReference type="ARBA" id="ARBA00023136"/>
    </source>
</evidence>
<keyword evidence="7" id="KW-1015">Disulfide bond</keyword>
<keyword evidence="14" id="KW-1185">Reference proteome</keyword>
<dbReference type="FunFam" id="2.60.40.10:FF:000142">
    <property type="entry name" value="V-set domain-containing T-cell activation inhibitor 1"/>
    <property type="match status" value="1"/>
</dbReference>
<dbReference type="GO" id="GO:0007166">
    <property type="term" value="P:cell surface receptor signaling pathway"/>
    <property type="evidence" value="ECO:0007669"/>
    <property type="project" value="TreeGrafter"/>
</dbReference>
<evidence type="ECO:0000256" key="9">
    <source>
        <dbReference type="ARBA" id="ARBA00023180"/>
    </source>
</evidence>
<evidence type="ECO:0000256" key="1">
    <source>
        <dbReference type="ARBA" id="ARBA00004251"/>
    </source>
</evidence>
<evidence type="ECO:0000256" key="10">
    <source>
        <dbReference type="ARBA" id="ARBA00023319"/>
    </source>
</evidence>
<dbReference type="InterPro" id="IPR051713">
    <property type="entry name" value="T-cell_Activation_Regulation"/>
</dbReference>
<dbReference type="SUPFAM" id="SSF48726">
    <property type="entry name" value="Immunoglobulin"/>
    <property type="match status" value="1"/>
</dbReference>
<dbReference type="InterPro" id="IPR013106">
    <property type="entry name" value="Ig_V-set"/>
</dbReference>
<dbReference type="GO" id="GO:0071222">
    <property type="term" value="P:cellular response to lipopolysaccharide"/>
    <property type="evidence" value="ECO:0007669"/>
    <property type="project" value="TreeGrafter"/>
</dbReference>
<gene>
    <name evidence="12" type="ORF">E1301_Tti020951</name>
    <name evidence="13" type="ORF">E1301_Tti023195</name>
</gene>
<evidence type="ECO:0000313" key="12">
    <source>
        <dbReference type="EMBL" id="KAA0712387.1"/>
    </source>
</evidence>
<dbReference type="Pfam" id="PF07686">
    <property type="entry name" value="V-set"/>
    <property type="match status" value="1"/>
</dbReference>
<evidence type="ECO:0000256" key="4">
    <source>
        <dbReference type="ARBA" id="ARBA00022729"/>
    </source>
</evidence>
<evidence type="ECO:0000313" key="14">
    <source>
        <dbReference type="Proteomes" id="UP000324632"/>
    </source>
</evidence>
<dbReference type="PROSITE" id="PS50835">
    <property type="entry name" value="IG_LIKE"/>
    <property type="match status" value="1"/>
</dbReference>
<dbReference type="Proteomes" id="UP000324632">
    <property type="component" value="Chromosome 14"/>
</dbReference>
<keyword evidence="8" id="KW-0675">Receptor</keyword>
<evidence type="ECO:0000256" key="2">
    <source>
        <dbReference type="ARBA" id="ARBA00022475"/>
    </source>
</evidence>
<dbReference type="SMART" id="SM00409">
    <property type="entry name" value="IG"/>
    <property type="match status" value="1"/>
</dbReference>
<dbReference type="GO" id="GO:0009897">
    <property type="term" value="C:external side of plasma membrane"/>
    <property type="evidence" value="ECO:0007669"/>
    <property type="project" value="TreeGrafter"/>
</dbReference>
<dbReference type="GO" id="GO:0031295">
    <property type="term" value="P:T cell costimulation"/>
    <property type="evidence" value="ECO:0007669"/>
    <property type="project" value="TreeGrafter"/>
</dbReference>
<evidence type="ECO:0000313" key="13">
    <source>
        <dbReference type="EMBL" id="KAA0712389.1"/>
    </source>
</evidence>
<evidence type="ECO:0000259" key="11">
    <source>
        <dbReference type="PROSITE" id="PS50835"/>
    </source>
</evidence>
<keyword evidence="2" id="KW-1003">Cell membrane</keyword>
<dbReference type="GO" id="GO:0006955">
    <property type="term" value="P:immune response"/>
    <property type="evidence" value="ECO:0007669"/>
    <property type="project" value="TreeGrafter"/>
</dbReference>
<comment type="subcellular location">
    <subcellularLocation>
        <location evidence="1">Cell membrane</location>
        <topology evidence="1">Single-pass type I membrane protein</topology>
    </subcellularLocation>
</comment>
<accession>A0A5A9NUN1</accession>
<keyword evidence="10" id="KW-0393">Immunoglobulin domain</keyword>
<dbReference type="InterPro" id="IPR007110">
    <property type="entry name" value="Ig-like_dom"/>
</dbReference>
<name>A0A5A9NUN1_9TELE</name>
<sequence length="123" mass="14044">MNKITYSISVCFSVSLQKTVEGFGGSSVVFPCRYDKQLQDLTAHWRYNDIKNVYDIQAGRGSAREQHQDYTGRTQVFSHEFVKGNFSLKVENLRLTDAGTYCCYIIDVNYQECTALSVKGMMK</sequence>